<evidence type="ECO:0000256" key="5">
    <source>
        <dbReference type="ARBA" id="ARBA00022630"/>
    </source>
</evidence>
<keyword evidence="6 15" id="KW-0479">Metal-binding</keyword>
<dbReference type="EC" id="1.5.5.1" evidence="15"/>
<dbReference type="GO" id="GO:0004174">
    <property type="term" value="F:electron-transferring-flavoprotein dehydrogenase activity"/>
    <property type="evidence" value="ECO:0007669"/>
    <property type="project" value="UniProtKB-UniRule"/>
</dbReference>
<dbReference type="Pfam" id="PF01946">
    <property type="entry name" value="Thi4"/>
    <property type="match status" value="1"/>
</dbReference>
<evidence type="ECO:0000256" key="12">
    <source>
        <dbReference type="ARBA" id="ARBA00023014"/>
    </source>
</evidence>
<comment type="catalytic activity">
    <reaction evidence="15">
        <text>a ubiquinone + reduced [electron-transfer flavoprotein] = a ubiquinol + oxidized [electron-transfer flavoprotein] + H(+)</text>
        <dbReference type="Rhea" id="RHEA:24052"/>
        <dbReference type="Rhea" id="RHEA-COMP:9565"/>
        <dbReference type="Rhea" id="RHEA-COMP:9566"/>
        <dbReference type="Rhea" id="RHEA-COMP:10685"/>
        <dbReference type="Rhea" id="RHEA-COMP:10686"/>
        <dbReference type="ChEBI" id="CHEBI:15378"/>
        <dbReference type="ChEBI" id="CHEBI:16389"/>
        <dbReference type="ChEBI" id="CHEBI:17976"/>
        <dbReference type="ChEBI" id="CHEBI:57692"/>
        <dbReference type="ChEBI" id="CHEBI:58307"/>
        <dbReference type="EC" id="1.5.5.1"/>
    </reaction>
</comment>
<evidence type="ECO:0000256" key="6">
    <source>
        <dbReference type="ARBA" id="ARBA00022723"/>
    </source>
</evidence>
<dbReference type="PANTHER" id="PTHR10617:SF107">
    <property type="entry name" value="ELECTRON TRANSFER FLAVOPROTEIN-UBIQUINONE OXIDOREDUCTASE, MITOCHONDRIAL"/>
    <property type="match status" value="1"/>
</dbReference>
<dbReference type="GO" id="GO:0046872">
    <property type="term" value="F:metal ion binding"/>
    <property type="evidence" value="ECO:0007669"/>
    <property type="project" value="UniProtKB-KW"/>
</dbReference>
<protein>
    <recommendedName>
        <fullName evidence="15">Electron transfer flavoprotein-ubiquinone oxidoreductase</fullName>
        <shortName evidence="15">ETF-QO</shortName>
        <ecNumber evidence="15">1.5.5.1</ecNumber>
    </recommendedName>
</protein>
<evidence type="ECO:0000256" key="4">
    <source>
        <dbReference type="ARBA" id="ARBA00022448"/>
    </source>
</evidence>
<evidence type="ECO:0000256" key="7">
    <source>
        <dbReference type="ARBA" id="ARBA00022827"/>
    </source>
</evidence>
<dbReference type="Gene3D" id="3.50.50.60">
    <property type="entry name" value="FAD/NAD(P)-binding domain"/>
    <property type="match status" value="1"/>
</dbReference>
<dbReference type="InterPro" id="IPR049398">
    <property type="entry name" value="ETF-QO/FixC_UQ-bd"/>
</dbReference>
<evidence type="ECO:0000256" key="2">
    <source>
        <dbReference type="ARBA" id="ARBA00002819"/>
    </source>
</evidence>
<evidence type="ECO:0000259" key="16">
    <source>
        <dbReference type="PROSITE" id="PS51379"/>
    </source>
</evidence>
<keyword evidence="11 15" id="KW-0408">Iron</keyword>
<evidence type="ECO:0000256" key="8">
    <source>
        <dbReference type="ARBA" id="ARBA00022946"/>
    </source>
</evidence>
<dbReference type="GO" id="GO:0016020">
    <property type="term" value="C:membrane"/>
    <property type="evidence" value="ECO:0007669"/>
    <property type="project" value="UniProtKB-SubCell"/>
</dbReference>
<gene>
    <name evidence="17" type="ORF">EU981_02790</name>
</gene>
<keyword evidence="8" id="KW-0809">Transit peptide</keyword>
<dbReference type="InterPro" id="IPR036188">
    <property type="entry name" value="FAD/NAD-bd_sf"/>
</dbReference>
<dbReference type="EMBL" id="SEOL01000004">
    <property type="protein sequence ID" value="MBL0849002.1"/>
    <property type="molecule type" value="Genomic_DNA"/>
</dbReference>
<evidence type="ECO:0000313" key="18">
    <source>
        <dbReference type="Proteomes" id="UP000736856"/>
    </source>
</evidence>
<name>A0A937ALK5_9HYPH</name>
<evidence type="ECO:0000256" key="13">
    <source>
        <dbReference type="ARBA" id="ARBA00023075"/>
    </source>
</evidence>
<keyword evidence="5 15" id="KW-0285">Flavoprotein</keyword>
<dbReference type="FunFam" id="3.30.70.20:FF:000015">
    <property type="entry name" value="Electron transfer flavoprotein-ubiquinone oxidoreductase"/>
    <property type="match status" value="1"/>
</dbReference>
<dbReference type="Gene3D" id="3.30.70.20">
    <property type="match status" value="1"/>
</dbReference>
<comment type="cofactor">
    <cofactor evidence="15">
        <name>[4Fe-4S] cluster</name>
        <dbReference type="ChEBI" id="CHEBI:49883"/>
    </cofactor>
    <text evidence="15">Binds 1 [4Fe-4S] cluster.</text>
</comment>
<dbReference type="SUPFAM" id="SSF51905">
    <property type="entry name" value="FAD/NAD(P)-binding domain"/>
    <property type="match status" value="1"/>
</dbReference>
<sequence>MCRENYLVDRSDISDKKDILEYDVIIVGAGPAGLAAAIRCKQINPQFSVVIIEKSADIGGHILSGAIIDPIGIDSLLPGWREEKGHPFQTIVKKDIYLFLNSYKSIRLPHFCIPSCMKNHGNYVVSLGRVCRWLKNKAEALGIEIYCGFSVKGIHYGKSGEAIGVFTSEKGRNCDGTIGRNYIPSILLLSKYMLIGEGACGSLSQELIKRYSLTEGRQPQKFGLGVKELWKIKPQHHTQGLVLHSFGWPLDKRTSGGGFIYHLDKDLISIGFVLHLDYKNPWISAYEELQRFKTHPDIRPIFEGGERLEYGARVISEGGWQSVPKLSFPGGSLIGCSAGFVNLIRLKGSHNAILSGILAAEKIMERLSQGYKHDDPLEIENSWRQTKIGRDLWIVRNIKPLLSRFGVFMGLSLGLIDVWIQKNLGFSILGTLKHQRIDADSLEHAALHNKIKYPKPDGKLTFDINSSLFLAKVSYAKEQPTHLLVKDKALQENSELDVYAGPSMRYCPAGVYEWNEYNGEKNYVIHAQNCIHCKACVIKDPNQNIEWNVPQGEDGPYYLDM</sequence>
<evidence type="ECO:0000256" key="9">
    <source>
        <dbReference type="ARBA" id="ARBA00022982"/>
    </source>
</evidence>
<dbReference type="InterPro" id="IPR007859">
    <property type="entry name" value="ETF-QO/FixX_C"/>
</dbReference>
<dbReference type="Pfam" id="PF05187">
    <property type="entry name" value="Fer4_ETF_QO"/>
    <property type="match status" value="1"/>
</dbReference>
<dbReference type="PROSITE" id="PS51379">
    <property type="entry name" value="4FE4S_FER_2"/>
    <property type="match status" value="1"/>
</dbReference>
<accession>A0A937ALK5</accession>
<dbReference type="InterPro" id="IPR040156">
    <property type="entry name" value="ETF-QO"/>
</dbReference>
<comment type="caution">
    <text evidence="17">The sequence shown here is derived from an EMBL/GenBank/DDBJ whole genome shotgun (WGS) entry which is preliminary data.</text>
</comment>
<dbReference type="SUPFAM" id="SSF54373">
    <property type="entry name" value="FAD-linked reductases, C-terminal domain"/>
    <property type="match status" value="1"/>
</dbReference>
<evidence type="ECO:0000256" key="1">
    <source>
        <dbReference type="ARBA" id="ARBA00001974"/>
    </source>
</evidence>
<dbReference type="Gene3D" id="3.30.9.90">
    <property type="match status" value="1"/>
</dbReference>
<reference evidence="17" key="1">
    <citation type="submission" date="2019-02" db="EMBL/GenBank/DDBJ databases">
        <title>A novel Candidatus Liberibacter species associated with the New Zealand native fuchsia psyllid, Ctenarytaina fuchsiae.</title>
        <authorList>
            <person name="Thompson S.M."/>
            <person name="Jorgensen N."/>
            <person name="David C."/>
            <person name="Bulman S.R."/>
            <person name="Smith G.R."/>
        </authorList>
    </citation>
    <scope>NUCLEOTIDE SEQUENCE</scope>
    <source>
        <strain evidence="17">Oxford</strain>
    </source>
</reference>
<proteinExistence type="predicted"/>
<keyword evidence="9 15" id="KW-0249">Electron transport</keyword>
<feature type="domain" description="4Fe-4S ferredoxin-type" evidence="16">
    <location>
        <begin position="521"/>
        <end position="550"/>
    </location>
</feature>
<evidence type="ECO:0000256" key="15">
    <source>
        <dbReference type="RuleBase" id="RU366068"/>
    </source>
</evidence>
<keyword evidence="12 15" id="KW-0411">Iron-sulfur</keyword>
<dbReference type="InterPro" id="IPR017896">
    <property type="entry name" value="4Fe4S_Fe-S-bd"/>
</dbReference>
<keyword evidence="10 15" id="KW-0560">Oxidoreductase</keyword>
<keyword evidence="13 15" id="KW-0830">Ubiquinone</keyword>
<evidence type="ECO:0000256" key="11">
    <source>
        <dbReference type="ARBA" id="ARBA00023004"/>
    </source>
</evidence>
<comment type="subcellular location">
    <subcellularLocation>
        <location evidence="3">Membrane</location>
    </subcellularLocation>
</comment>
<organism evidence="17 18">
    <name type="scientific">Candidatus Liberibacter ctenarytainae</name>
    <dbReference type="NCBI Taxonomy" id="2020335"/>
    <lineage>
        <taxon>Bacteria</taxon>
        <taxon>Pseudomonadati</taxon>
        <taxon>Pseudomonadota</taxon>
        <taxon>Alphaproteobacteria</taxon>
        <taxon>Hyphomicrobiales</taxon>
        <taxon>Rhizobiaceae</taxon>
        <taxon>Liberibacter</taxon>
    </lineage>
</organism>
<keyword evidence="14" id="KW-0472">Membrane</keyword>
<dbReference type="Proteomes" id="UP000736856">
    <property type="component" value="Unassembled WGS sequence"/>
</dbReference>
<keyword evidence="4 15" id="KW-0813">Transport</keyword>
<dbReference type="PANTHER" id="PTHR10617">
    <property type="entry name" value="ELECTRON TRANSFER FLAVOPROTEIN-UBIQUINONE OXIDOREDUCTASE"/>
    <property type="match status" value="1"/>
</dbReference>
<comment type="cofactor">
    <cofactor evidence="1 15">
        <name>FAD</name>
        <dbReference type="ChEBI" id="CHEBI:57692"/>
    </cofactor>
</comment>
<dbReference type="AlphaFoldDB" id="A0A937ALK5"/>
<evidence type="ECO:0000256" key="14">
    <source>
        <dbReference type="ARBA" id="ARBA00023136"/>
    </source>
</evidence>
<dbReference type="SUPFAM" id="SSF54862">
    <property type="entry name" value="4Fe-4S ferredoxins"/>
    <property type="match status" value="1"/>
</dbReference>
<evidence type="ECO:0000256" key="10">
    <source>
        <dbReference type="ARBA" id="ARBA00023002"/>
    </source>
</evidence>
<dbReference type="GO" id="GO:0051539">
    <property type="term" value="F:4 iron, 4 sulfur cluster binding"/>
    <property type="evidence" value="ECO:0007669"/>
    <property type="project" value="UniProtKB-UniRule"/>
</dbReference>
<evidence type="ECO:0000313" key="17">
    <source>
        <dbReference type="EMBL" id="MBL0849002.1"/>
    </source>
</evidence>
<dbReference type="Pfam" id="PF21162">
    <property type="entry name" value="ETFQO_UQ-bd"/>
    <property type="match status" value="1"/>
</dbReference>
<comment type="function">
    <text evidence="2 15">Accepts electrons from ETF and reduces ubiquinone.</text>
</comment>
<keyword evidence="7 15" id="KW-0274">FAD</keyword>
<evidence type="ECO:0000256" key="3">
    <source>
        <dbReference type="ARBA" id="ARBA00004370"/>
    </source>
</evidence>